<dbReference type="PANTHER" id="PTHR30570:SF4">
    <property type="entry name" value="PHOSPHATE-BINDING PROTEIN PSTS 1"/>
    <property type="match status" value="1"/>
</dbReference>
<protein>
    <recommendedName>
        <fullName evidence="12">Phosphate-binding protein</fullName>
    </recommendedName>
</protein>
<evidence type="ECO:0000313" key="15">
    <source>
        <dbReference type="EMBL" id="HJE97552.1"/>
    </source>
</evidence>
<comment type="function">
    <text evidence="1">Part of the ABC transporter complex PstSACB involved in phosphate import.</text>
</comment>
<comment type="similarity">
    <text evidence="3 12">Belongs to the PstS family.</text>
</comment>
<organism evidence="16 17">
    <name type="scientific">Ligilactobacillus acidipiscis</name>
    <dbReference type="NCBI Taxonomy" id="89059"/>
    <lineage>
        <taxon>Bacteria</taxon>
        <taxon>Bacillati</taxon>
        <taxon>Bacillota</taxon>
        <taxon>Bacilli</taxon>
        <taxon>Lactobacillales</taxon>
        <taxon>Lactobacillaceae</taxon>
        <taxon>Ligilactobacillus</taxon>
    </lineage>
</organism>
<dbReference type="Proteomes" id="UP000051491">
    <property type="component" value="Unassembled WGS sequence"/>
</dbReference>
<evidence type="ECO:0000256" key="13">
    <source>
        <dbReference type="SAM" id="MobiDB-lite"/>
    </source>
</evidence>
<dbReference type="AlphaFoldDB" id="A0A0R2JQH1"/>
<dbReference type="EMBL" id="DYXG01000084">
    <property type="protein sequence ID" value="HJE97552.1"/>
    <property type="molecule type" value="Genomic_DNA"/>
</dbReference>
<keyword evidence="9" id="KW-0472">Membrane</keyword>
<dbReference type="SUPFAM" id="SSF53850">
    <property type="entry name" value="Periplasmic binding protein-like II"/>
    <property type="match status" value="1"/>
</dbReference>
<gene>
    <name evidence="16" type="ORF">IV43_GL000504</name>
    <name evidence="15" type="ORF">K8V00_08010</name>
</gene>
<dbReference type="InterPro" id="IPR024370">
    <property type="entry name" value="PBP_domain"/>
</dbReference>
<comment type="function">
    <text evidence="12">Involved in the system for phosphate transport across the cytoplasmic membrane.</text>
</comment>
<name>A0A0R2JQH1_9LACO</name>
<dbReference type="CDD" id="cd13653">
    <property type="entry name" value="PBP2_phosphate_like_1"/>
    <property type="match status" value="1"/>
</dbReference>
<evidence type="ECO:0000256" key="4">
    <source>
        <dbReference type="ARBA" id="ARBA00011529"/>
    </source>
</evidence>
<evidence type="ECO:0000256" key="7">
    <source>
        <dbReference type="ARBA" id="ARBA00022592"/>
    </source>
</evidence>
<dbReference type="GO" id="GO:0042301">
    <property type="term" value="F:phosphate ion binding"/>
    <property type="evidence" value="ECO:0007669"/>
    <property type="project" value="UniProtKB-UniRule"/>
</dbReference>
<dbReference type="InterPro" id="IPR011862">
    <property type="entry name" value="Phos-bd"/>
</dbReference>
<dbReference type="Proteomes" id="UP000707535">
    <property type="component" value="Unassembled WGS sequence"/>
</dbReference>
<feature type="domain" description="PBP" evidence="14">
    <location>
        <begin position="34"/>
        <end position="268"/>
    </location>
</feature>
<dbReference type="GO" id="GO:0006817">
    <property type="term" value="P:phosphate ion transport"/>
    <property type="evidence" value="ECO:0007669"/>
    <property type="project" value="UniProtKB-UniRule"/>
</dbReference>
<feature type="signal peptide" evidence="12">
    <location>
        <begin position="1"/>
        <end position="22"/>
    </location>
</feature>
<comment type="subcellular location">
    <subcellularLocation>
        <location evidence="2 12">Cell membrane</location>
        <topology evidence="2 12">Lipid-anchor</topology>
    </subcellularLocation>
</comment>
<keyword evidence="10 12" id="KW-0564">Palmitate</keyword>
<evidence type="ECO:0000313" key="17">
    <source>
        <dbReference type="Proteomes" id="UP000051491"/>
    </source>
</evidence>
<keyword evidence="8 12" id="KW-0732">Signal</keyword>
<keyword evidence="11 12" id="KW-0449">Lipoprotein</keyword>
<dbReference type="Gene3D" id="3.40.190.10">
    <property type="entry name" value="Periplasmic binding protein-like II"/>
    <property type="match status" value="2"/>
</dbReference>
<feature type="region of interest" description="Disordered" evidence="13">
    <location>
        <begin position="62"/>
        <end position="84"/>
    </location>
</feature>
<keyword evidence="5 12" id="KW-0813">Transport</keyword>
<reference evidence="16 17" key="1">
    <citation type="journal article" date="2015" name="Genome Announc.">
        <title>Expanding the biotechnology potential of lactobacilli through comparative genomics of 213 strains and associated genera.</title>
        <authorList>
            <person name="Sun Z."/>
            <person name="Harris H.M."/>
            <person name="McCann A."/>
            <person name="Guo C."/>
            <person name="Argimon S."/>
            <person name="Zhang W."/>
            <person name="Yang X."/>
            <person name="Jeffery I.B."/>
            <person name="Cooney J.C."/>
            <person name="Kagawa T.F."/>
            <person name="Liu W."/>
            <person name="Song Y."/>
            <person name="Salvetti E."/>
            <person name="Wrobel A."/>
            <person name="Rasinkangas P."/>
            <person name="Parkhill J."/>
            <person name="Rea M.C."/>
            <person name="O'Sullivan O."/>
            <person name="Ritari J."/>
            <person name="Douillard F.P."/>
            <person name="Paul Ross R."/>
            <person name="Yang R."/>
            <person name="Briner A.E."/>
            <person name="Felis G.E."/>
            <person name="de Vos W.M."/>
            <person name="Barrangou R."/>
            <person name="Klaenhammer T.R."/>
            <person name="Caufield P.W."/>
            <person name="Cui Y."/>
            <person name="Zhang H."/>
            <person name="O'Toole P.W."/>
        </authorList>
    </citation>
    <scope>NUCLEOTIDE SEQUENCE [LARGE SCALE GENOMIC DNA]</scope>
    <source>
        <strain evidence="16 17">DSM 15353</strain>
    </source>
</reference>
<evidence type="ECO:0000256" key="9">
    <source>
        <dbReference type="ARBA" id="ARBA00023136"/>
    </source>
</evidence>
<evidence type="ECO:0000256" key="11">
    <source>
        <dbReference type="ARBA" id="ARBA00023288"/>
    </source>
</evidence>
<evidence type="ECO:0000256" key="6">
    <source>
        <dbReference type="ARBA" id="ARBA00022475"/>
    </source>
</evidence>
<dbReference type="Pfam" id="PF12849">
    <property type="entry name" value="PBP_like_2"/>
    <property type="match status" value="1"/>
</dbReference>
<dbReference type="GO" id="GO:0005886">
    <property type="term" value="C:plasma membrane"/>
    <property type="evidence" value="ECO:0007669"/>
    <property type="project" value="UniProtKB-SubCell"/>
</dbReference>
<feature type="compositionally biased region" description="Polar residues" evidence="13">
    <location>
        <begin position="62"/>
        <end position="73"/>
    </location>
</feature>
<dbReference type="RefSeq" id="WP_010496971.1">
    <property type="nucleotide sequence ID" value="NZ_CP113926.1"/>
</dbReference>
<dbReference type="OrthoDB" id="9790048at2"/>
<evidence type="ECO:0000259" key="14">
    <source>
        <dbReference type="Pfam" id="PF12849"/>
    </source>
</evidence>
<comment type="subunit">
    <text evidence="4 12">The complex is composed of two ATP-binding proteins (PstB), two transmembrane proteins (PstC and PstA) and a solute-binding protein (PstS).</text>
</comment>
<evidence type="ECO:0000256" key="1">
    <source>
        <dbReference type="ARBA" id="ARBA00002841"/>
    </source>
</evidence>
<evidence type="ECO:0000256" key="10">
    <source>
        <dbReference type="ARBA" id="ARBA00023139"/>
    </source>
</evidence>
<evidence type="ECO:0000313" key="16">
    <source>
        <dbReference type="EMBL" id="KRN79358.1"/>
    </source>
</evidence>
<dbReference type="EMBL" id="JQBK01000144">
    <property type="protein sequence ID" value="KRN79358.1"/>
    <property type="molecule type" value="Genomic_DNA"/>
</dbReference>
<reference evidence="15" key="2">
    <citation type="journal article" date="2021" name="PeerJ">
        <title>Extensive microbial diversity within the chicken gut microbiome revealed by metagenomics and culture.</title>
        <authorList>
            <person name="Gilroy R."/>
            <person name="Ravi A."/>
            <person name="Getino M."/>
            <person name="Pursley I."/>
            <person name="Horton D.L."/>
            <person name="Alikhan N.F."/>
            <person name="Baker D."/>
            <person name="Gharbi K."/>
            <person name="Hall N."/>
            <person name="Watson M."/>
            <person name="Adriaenssens E.M."/>
            <person name="Foster-Nyarko E."/>
            <person name="Jarju S."/>
            <person name="Secka A."/>
            <person name="Antonio M."/>
            <person name="Oren A."/>
            <person name="Chaudhuri R.R."/>
            <person name="La Ragione R."/>
            <person name="Hildebrand F."/>
            <person name="Pallen M.J."/>
        </authorList>
    </citation>
    <scope>NUCLEOTIDE SEQUENCE</scope>
    <source>
        <strain evidence="15">CHK174-6876</strain>
    </source>
</reference>
<comment type="caution">
    <text evidence="16">The sequence shown here is derived from an EMBL/GenBank/DDBJ whole genome shotgun (WGS) entry which is preliminary data.</text>
</comment>
<proteinExistence type="inferred from homology"/>
<evidence type="ECO:0000256" key="3">
    <source>
        <dbReference type="ARBA" id="ARBA00008725"/>
    </source>
</evidence>
<dbReference type="FunFam" id="3.40.190.10:FF:000107">
    <property type="entry name" value="Phosphate ABC transporter, phosphate-binding protein"/>
    <property type="match status" value="1"/>
</dbReference>
<dbReference type="PROSITE" id="PS51257">
    <property type="entry name" value="PROKAR_LIPOPROTEIN"/>
    <property type="match status" value="1"/>
</dbReference>
<dbReference type="InterPro" id="IPR050811">
    <property type="entry name" value="Phosphate_ABC_transporter"/>
</dbReference>
<feature type="chain" id="PRO_5044513854" description="Phosphate-binding protein" evidence="12">
    <location>
        <begin position="23"/>
        <end position="299"/>
    </location>
</feature>
<reference evidence="15" key="3">
    <citation type="submission" date="2021-09" db="EMBL/GenBank/DDBJ databases">
        <authorList>
            <person name="Gilroy R."/>
        </authorList>
    </citation>
    <scope>NUCLEOTIDE SEQUENCE</scope>
    <source>
        <strain evidence="15">CHK174-6876</strain>
    </source>
</reference>
<sequence>MKKTKFATLAVATLGLFGLVLGGCSSNSGSKDSSSSSSSKEKITIVGSTALQPLIEKASSQFQNDNPGANITVQGGGSGTGLSQVQSGAVQVGNSDIFAEQQEGIHPEKLSDHKVAVVGMTPVVNKDVGVKNVSMDQLRQIFTGKITNWKDVGGKDEKISVINRAKGSGTRATFENAVLQEGDKPVNAQEQDSNGTVQKIVAQTPGAISYLAFSYVNKDLQELSIDNVKPDYSNVSTNKWKIWSYEHMYTKGKAKGTAKKLIDYVLSKDVQKGLVSKLGYYSVHNMKVTMDPDGQVKDK</sequence>
<dbReference type="NCBIfam" id="TIGR02136">
    <property type="entry name" value="ptsS_2"/>
    <property type="match status" value="1"/>
</dbReference>
<evidence type="ECO:0000256" key="12">
    <source>
        <dbReference type="RuleBase" id="RU367119"/>
    </source>
</evidence>
<dbReference type="STRING" id="89059.LAC1533_1612"/>
<evidence type="ECO:0000256" key="2">
    <source>
        <dbReference type="ARBA" id="ARBA00004193"/>
    </source>
</evidence>
<evidence type="ECO:0000256" key="5">
    <source>
        <dbReference type="ARBA" id="ARBA00022448"/>
    </source>
</evidence>
<keyword evidence="7 12" id="KW-0592">Phosphate transport</keyword>
<keyword evidence="6 12" id="KW-1003">Cell membrane</keyword>
<evidence type="ECO:0000256" key="8">
    <source>
        <dbReference type="ARBA" id="ARBA00022729"/>
    </source>
</evidence>
<dbReference type="PATRIC" id="fig|89059.3.peg.514"/>
<accession>A0A0R2JQH1</accession>
<dbReference type="PANTHER" id="PTHR30570">
    <property type="entry name" value="PERIPLASMIC PHOSPHATE BINDING COMPONENT OF PHOSPHATE ABC TRANSPORTER"/>
    <property type="match status" value="1"/>
</dbReference>